<feature type="transmembrane region" description="Helical" evidence="7">
    <location>
        <begin position="60"/>
        <end position="79"/>
    </location>
</feature>
<dbReference type="PANTHER" id="PTHR43663">
    <property type="entry name" value="CHROMATE TRANSPORT PROTEIN-RELATED"/>
    <property type="match status" value="1"/>
</dbReference>
<evidence type="ECO:0000256" key="5">
    <source>
        <dbReference type="ARBA" id="ARBA00022989"/>
    </source>
</evidence>
<feature type="transmembrane region" description="Helical" evidence="7">
    <location>
        <begin position="86"/>
        <end position="110"/>
    </location>
</feature>
<keyword evidence="4 7" id="KW-0812">Transmembrane</keyword>
<keyword evidence="3" id="KW-1003">Cell membrane</keyword>
<comment type="caution">
    <text evidence="8">The sequence shown here is derived from an EMBL/GenBank/DDBJ whole genome shotgun (WGS) entry which is preliminary data.</text>
</comment>
<evidence type="ECO:0000313" key="9">
    <source>
        <dbReference type="Proteomes" id="UP000606730"/>
    </source>
</evidence>
<dbReference type="GO" id="GO:0015109">
    <property type="term" value="F:chromate transmembrane transporter activity"/>
    <property type="evidence" value="ECO:0007669"/>
    <property type="project" value="InterPro"/>
</dbReference>
<dbReference type="GO" id="GO:0005886">
    <property type="term" value="C:plasma membrane"/>
    <property type="evidence" value="ECO:0007669"/>
    <property type="project" value="UniProtKB-SubCell"/>
</dbReference>
<evidence type="ECO:0000256" key="3">
    <source>
        <dbReference type="ARBA" id="ARBA00022475"/>
    </source>
</evidence>
<evidence type="ECO:0000313" key="8">
    <source>
        <dbReference type="EMBL" id="GGE46302.1"/>
    </source>
</evidence>
<evidence type="ECO:0000256" key="7">
    <source>
        <dbReference type="SAM" id="Phobius"/>
    </source>
</evidence>
<dbReference type="PANTHER" id="PTHR43663:SF1">
    <property type="entry name" value="CHROMATE TRANSPORTER"/>
    <property type="match status" value="1"/>
</dbReference>
<dbReference type="InterPro" id="IPR014047">
    <property type="entry name" value="Chr_Tranpt_l_chain"/>
</dbReference>
<keyword evidence="6 7" id="KW-0472">Membrane</keyword>
<feature type="transmembrane region" description="Helical" evidence="7">
    <location>
        <begin position="344"/>
        <end position="361"/>
    </location>
</feature>
<feature type="transmembrane region" description="Helical" evidence="7">
    <location>
        <begin position="373"/>
        <end position="390"/>
    </location>
</feature>
<dbReference type="EMBL" id="BMKN01000001">
    <property type="protein sequence ID" value="GGE46302.1"/>
    <property type="molecule type" value="Genomic_DNA"/>
</dbReference>
<dbReference type="OrthoDB" id="8969999at2"/>
<evidence type="ECO:0000256" key="4">
    <source>
        <dbReference type="ARBA" id="ARBA00022692"/>
    </source>
</evidence>
<feature type="transmembrane region" description="Helical" evidence="7">
    <location>
        <begin position="21"/>
        <end position="40"/>
    </location>
</feature>
<comment type="subcellular location">
    <subcellularLocation>
        <location evidence="1">Cell membrane</location>
        <topology evidence="1">Multi-pass membrane protein</topology>
    </subcellularLocation>
</comment>
<sequence length="409" mass="42979">MSHEQTASENSFPSLWRLFLIFFKIGCVSWGGYMALVSVVRAEIVEKHRLLRDDEIMDGIALAMLLPGPVAVNVVAFVGNRLRGTLGAALCATAVILPSFFLMLGFATVYFAWEGQEVAEKALSAIIPAIAAVIANAALKMRGKALPGPLEWTLAAIAAGLILFVGGIWIVAAIIVGAATVGMLRFRLSSRTETSATAHKNPVSFGLGSWLAMAFLVGCLALFLLFPSLDITSLSAQLFSLFAGMSLMLFGGGYIFIPMVQEAVVGAQGWLGPDEFAASIALGQVTPGPILISATFVGYKVAGIAGAIVATIAIFLPPATLIVLAANQLERISHHAYYKAAQSGIRAVVCGMIMAAAVSLLRSIDFSGGLEEAWPQLAIFGVSLIALAGFKRDEVWVILAAGLVGLLLP</sequence>
<reference evidence="8" key="1">
    <citation type="journal article" date="2014" name="Int. J. Syst. Evol. Microbiol.">
        <title>Complete genome sequence of Corynebacterium casei LMG S-19264T (=DSM 44701T), isolated from a smear-ripened cheese.</title>
        <authorList>
            <consortium name="US DOE Joint Genome Institute (JGI-PGF)"/>
            <person name="Walter F."/>
            <person name="Albersmeier A."/>
            <person name="Kalinowski J."/>
            <person name="Ruckert C."/>
        </authorList>
    </citation>
    <scope>NUCLEOTIDE SEQUENCE</scope>
    <source>
        <strain evidence="8">CGMCC 1.16012</strain>
    </source>
</reference>
<dbReference type="PIRSF" id="PIRSF004810">
    <property type="entry name" value="ChrA"/>
    <property type="match status" value="1"/>
</dbReference>
<keyword evidence="9" id="KW-1185">Reference proteome</keyword>
<feature type="transmembrane region" description="Helical" evidence="7">
    <location>
        <begin position="122"/>
        <end position="139"/>
    </location>
</feature>
<feature type="transmembrane region" description="Helical" evidence="7">
    <location>
        <begin position="238"/>
        <end position="257"/>
    </location>
</feature>
<dbReference type="Proteomes" id="UP000606730">
    <property type="component" value="Unassembled WGS sequence"/>
</dbReference>
<dbReference type="AlphaFoldDB" id="A0A917EHY8"/>
<feature type="transmembrane region" description="Helical" evidence="7">
    <location>
        <begin position="204"/>
        <end position="226"/>
    </location>
</feature>
<proteinExistence type="inferred from homology"/>
<dbReference type="InterPro" id="IPR003370">
    <property type="entry name" value="Chromate_transpt"/>
</dbReference>
<dbReference type="NCBIfam" id="TIGR00937">
    <property type="entry name" value="2A51"/>
    <property type="match status" value="1"/>
</dbReference>
<evidence type="ECO:0000256" key="2">
    <source>
        <dbReference type="ARBA" id="ARBA00005262"/>
    </source>
</evidence>
<dbReference type="RefSeq" id="WP_095595928.1">
    <property type="nucleotide sequence ID" value="NZ_BMKN01000001.1"/>
</dbReference>
<gene>
    <name evidence="8" type="ORF">GCM10011517_12490</name>
</gene>
<name>A0A917EHY8_9RHOB</name>
<evidence type="ECO:0000256" key="6">
    <source>
        <dbReference type="ARBA" id="ARBA00023136"/>
    </source>
</evidence>
<organism evidence="8 9">
    <name type="scientific">Actibacterium pelagium</name>
    <dbReference type="NCBI Taxonomy" id="2029103"/>
    <lineage>
        <taxon>Bacteria</taxon>
        <taxon>Pseudomonadati</taxon>
        <taxon>Pseudomonadota</taxon>
        <taxon>Alphaproteobacteria</taxon>
        <taxon>Rhodobacterales</taxon>
        <taxon>Roseobacteraceae</taxon>
        <taxon>Actibacterium</taxon>
    </lineage>
</organism>
<feature type="transmembrane region" description="Helical" evidence="7">
    <location>
        <begin position="301"/>
        <end position="324"/>
    </location>
</feature>
<dbReference type="Pfam" id="PF02417">
    <property type="entry name" value="Chromate_transp"/>
    <property type="match status" value="2"/>
</dbReference>
<reference evidence="8" key="2">
    <citation type="submission" date="2020-09" db="EMBL/GenBank/DDBJ databases">
        <authorList>
            <person name="Sun Q."/>
            <person name="Zhou Y."/>
        </authorList>
    </citation>
    <scope>NUCLEOTIDE SEQUENCE</scope>
    <source>
        <strain evidence="8">CGMCC 1.16012</strain>
    </source>
</reference>
<comment type="similarity">
    <text evidence="2">Belongs to the chromate ion transporter (CHR) (TC 2.A.51) family.</text>
</comment>
<evidence type="ECO:0000256" key="1">
    <source>
        <dbReference type="ARBA" id="ARBA00004651"/>
    </source>
</evidence>
<protein>
    <submittedName>
        <fullName evidence="8">Membrane metal-ion transporter</fullName>
    </submittedName>
</protein>
<keyword evidence="5 7" id="KW-1133">Transmembrane helix</keyword>
<dbReference type="InterPro" id="IPR052518">
    <property type="entry name" value="CHR_Transporter"/>
</dbReference>
<accession>A0A917EHY8</accession>
<feature type="transmembrane region" description="Helical" evidence="7">
    <location>
        <begin position="151"/>
        <end position="184"/>
    </location>
</feature>